<evidence type="ECO:0000313" key="1">
    <source>
        <dbReference type="EMBL" id="KRY64385.1"/>
    </source>
</evidence>
<evidence type="ECO:0000313" key="2">
    <source>
        <dbReference type="Proteomes" id="UP000054995"/>
    </source>
</evidence>
<gene>
    <name evidence="1" type="ORF">T4D_5293</name>
</gene>
<reference evidence="1 2" key="1">
    <citation type="submission" date="2015-01" db="EMBL/GenBank/DDBJ databases">
        <title>Evolution of Trichinella species and genotypes.</title>
        <authorList>
            <person name="Korhonen P.K."/>
            <person name="Edoardo P."/>
            <person name="Giuseppe L.R."/>
            <person name="Gasser R.B."/>
        </authorList>
    </citation>
    <scope>NUCLEOTIDE SEQUENCE [LARGE SCALE GENOMIC DNA]</scope>
    <source>
        <strain evidence="1">ISS470</strain>
    </source>
</reference>
<proteinExistence type="predicted"/>
<protein>
    <submittedName>
        <fullName evidence="1">Uncharacterized protein</fullName>
    </submittedName>
</protein>
<organism evidence="1 2">
    <name type="scientific">Trichinella pseudospiralis</name>
    <name type="common">Parasitic roundworm</name>
    <dbReference type="NCBI Taxonomy" id="6337"/>
    <lineage>
        <taxon>Eukaryota</taxon>
        <taxon>Metazoa</taxon>
        <taxon>Ecdysozoa</taxon>
        <taxon>Nematoda</taxon>
        <taxon>Enoplea</taxon>
        <taxon>Dorylaimia</taxon>
        <taxon>Trichinellida</taxon>
        <taxon>Trichinellidae</taxon>
        <taxon>Trichinella</taxon>
    </lineage>
</organism>
<keyword evidence="2" id="KW-1185">Reference proteome</keyword>
<accession>A0A0V1DSL0</accession>
<sequence>MQSGISTLKKMVNRDPIYEISACNKEKNQRSVERQITDGQLCNVLT</sequence>
<comment type="caution">
    <text evidence="1">The sequence shown here is derived from an EMBL/GenBank/DDBJ whole genome shotgun (WGS) entry which is preliminary data.</text>
</comment>
<dbReference type="EMBL" id="JYDT01001565">
    <property type="protein sequence ID" value="KRY64385.1"/>
    <property type="molecule type" value="Genomic_DNA"/>
</dbReference>
<name>A0A0V1DSL0_TRIPS</name>
<dbReference type="Proteomes" id="UP000054995">
    <property type="component" value="Unassembled WGS sequence"/>
</dbReference>
<dbReference type="AlphaFoldDB" id="A0A0V1DSL0"/>